<evidence type="ECO:0000313" key="2">
    <source>
        <dbReference type="Proteomes" id="UP000598146"/>
    </source>
</evidence>
<comment type="caution">
    <text evidence="1">The sequence shown here is derived from an EMBL/GenBank/DDBJ whole genome shotgun (WGS) entry which is preliminary data.</text>
</comment>
<sequence>MRLGDLLSKAPAKEEAQVEGFLNGRGLSWGQHKTIDAGQVFLNFLCKTCGVVRTFMSGKKLSCLGVGDRVVSIDACLKCLACESIVEAWFLVVSRNELHAQAPIVRLERYVDNRRDRASRIGVGAGGFDDLLERAQVAYEEQLGAGAMIYLRKIFEALTNQVAAVAQISTTENNGHRKSFRKLLKEVDEEHHIIPLAFSSDGYKLFSELSEIVHGDSSEEVALLKYEPCRSLVTGIIRNVANDQEMKRAIKELGWNVTALDMPSNGETAS</sequence>
<reference evidence="1" key="1">
    <citation type="submission" date="2020-11" db="EMBL/GenBank/DDBJ databases">
        <title>Isolation and identification of active actinomycetes.</title>
        <authorList>
            <person name="Sun X."/>
        </authorList>
    </citation>
    <scope>NUCLEOTIDE SEQUENCE</scope>
    <source>
        <strain evidence="1">NEAU-A11</strain>
    </source>
</reference>
<gene>
    <name evidence="1" type="ORF">I4J89_28380</name>
</gene>
<name>A0A931FZ76_9ACTN</name>
<dbReference type="Proteomes" id="UP000598146">
    <property type="component" value="Unassembled WGS sequence"/>
</dbReference>
<dbReference type="RefSeq" id="WP_196417135.1">
    <property type="nucleotide sequence ID" value="NZ_JADQTO010000014.1"/>
</dbReference>
<keyword evidence="2" id="KW-1185">Reference proteome</keyword>
<accession>A0A931FZ76</accession>
<organism evidence="1 2">
    <name type="scientific">Actinoplanes aureus</name>
    <dbReference type="NCBI Taxonomy" id="2792083"/>
    <lineage>
        <taxon>Bacteria</taxon>
        <taxon>Bacillati</taxon>
        <taxon>Actinomycetota</taxon>
        <taxon>Actinomycetes</taxon>
        <taxon>Micromonosporales</taxon>
        <taxon>Micromonosporaceae</taxon>
        <taxon>Actinoplanes</taxon>
    </lineage>
</organism>
<dbReference type="EMBL" id="JADQTO010000014">
    <property type="protein sequence ID" value="MBG0565378.1"/>
    <property type="molecule type" value="Genomic_DNA"/>
</dbReference>
<proteinExistence type="predicted"/>
<evidence type="ECO:0000313" key="1">
    <source>
        <dbReference type="EMBL" id="MBG0565378.1"/>
    </source>
</evidence>
<protein>
    <submittedName>
        <fullName evidence="1">Uncharacterized protein</fullName>
    </submittedName>
</protein>
<dbReference type="AlphaFoldDB" id="A0A931FZ76"/>